<dbReference type="SMART" id="SM00882">
    <property type="entry name" value="CoA_trans"/>
    <property type="match status" value="1"/>
</dbReference>
<dbReference type="GO" id="GO:0008410">
    <property type="term" value="F:CoA-transferase activity"/>
    <property type="evidence" value="ECO:0007669"/>
    <property type="project" value="InterPro"/>
</dbReference>
<reference evidence="4" key="1">
    <citation type="submission" date="2016-10" db="EMBL/GenBank/DDBJ databases">
        <authorList>
            <person name="Varghese N."/>
            <person name="Submissions S."/>
        </authorList>
    </citation>
    <scope>NUCLEOTIDE SEQUENCE [LARGE SCALE GENOMIC DNA]</scope>
    <source>
        <strain evidence="4">DSM 46838</strain>
    </source>
</reference>
<dbReference type="PANTHER" id="PTHR13707">
    <property type="entry name" value="KETOACID-COENZYME A TRANSFERASE"/>
    <property type="match status" value="1"/>
</dbReference>
<dbReference type="Pfam" id="PF01144">
    <property type="entry name" value="CoA_trans"/>
    <property type="match status" value="1"/>
</dbReference>
<dbReference type="SUPFAM" id="SSF100950">
    <property type="entry name" value="NagB/RpiA/CoA transferase-like"/>
    <property type="match status" value="1"/>
</dbReference>
<dbReference type="EMBL" id="FOND01000035">
    <property type="protein sequence ID" value="SFF94175.1"/>
    <property type="molecule type" value="Genomic_DNA"/>
</dbReference>
<protein>
    <submittedName>
        <fullName evidence="3">3-oxoacid CoA-transferase subunit B</fullName>
    </submittedName>
</protein>
<dbReference type="InterPro" id="IPR004165">
    <property type="entry name" value="CoA_trans_fam_I"/>
</dbReference>
<dbReference type="InterPro" id="IPR012791">
    <property type="entry name" value="3-oxoacid_CoA-transf_B"/>
</dbReference>
<dbReference type="Proteomes" id="UP000198589">
    <property type="component" value="Unassembled WGS sequence"/>
</dbReference>
<sequence length="211" mass="21786">MDLRDGQYVNLGIGLPTLVPSFVPDDVAVVFHSENGVLGVTGQPLPGEEDPDLIDAGKQTVTVGAGATFFDSSLSFAMIRGGHLDVAVLGGMEVSAAGDLASWTVPGSPLKGMGGAMDLVHGARRVIVAMEHRTRRGDPKIVQTCSLPLTGAGVVDRIVTDLAVIDVTVDGLLLVELAPGVSIDEVRAATVPQLLVADDVRQMVLPASMVG</sequence>
<dbReference type="InterPro" id="IPR037171">
    <property type="entry name" value="NagB/RpiA_transferase-like"/>
</dbReference>
<gene>
    <name evidence="3" type="ORF">SAMN05216574_1353</name>
</gene>
<keyword evidence="2 3" id="KW-0808">Transferase</keyword>
<evidence type="ECO:0000256" key="2">
    <source>
        <dbReference type="ARBA" id="ARBA00022679"/>
    </source>
</evidence>
<dbReference type="PANTHER" id="PTHR13707:SF57">
    <property type="entry name" value="SUCCINYL-COA:3-KETOACID COENZYME A TRANSFERASE SUBUNIT B-RELATED"/>
    <property type="match status" value="1"/>
</dbReference>
<comment type="similarity">
    <text evidence="1">Belongs to the 3-oxoacid CoA-transferase subunit B family.</text>
</comment>
<dbReference type="InterPro" id="IPR004164">
    <property type="entry name" value="CoA_transf_AS"/>
</dbReference>
<dbReference type="PROSITE" id="PS01274">
    <property type="entry name" value="COA_TRANSF_2"/>
    <property type="match status" value="1"/>
</dbReference>
<proteinExistence type="inferred from homology"/>
<organism evidence="3 4">
    <name type="scientific">Blastococcus tunisiensis</name>
    <dbReference type="NCBI Taxonomy" id="1798228"/>
    <lineage>
        <taxon>Bacteria</taxon>
        <taxon>Bacillati</taxon>
        <taxon>Actinomycetota</taxon>
        <taxon>Actinomycetes</taxon>
        <taxon>Geodermatophilales</taxon>
        <taxon>Geodermatophilaceae</taxon>
        <taxon>Blastococcus</taxon>
    </lineage>
</organism>
<evidence type="ECO:0000256" key="1">
    <source>
        <dbReference type="ARBA" id="ARBA00007047"/>
    </source>
</evidence>
<name>A0A1I2MRH9_9ACTN</name>
<evidence type="ECO:0000313" key="3">
    <source>
        <dbReference type="EMBL" id="SFF94175.1"/>
    </source>
</evidence>
<evidence type="ECO:0000313" key="4">
    <source>
        <dbReference type="Proteomes" id="UP000198589"/>
    </source>
</evidence>
<dbReference type="Gene3D" id="3.40.1080.10">
    <property type="entry name" value="Glutaconate Coenzyme A-transferase"/>
    <property type="match status" value="1"/>
</dbReference>
<dbReference type="STRING" id="1798228.SAMN05216574_1353"/>
<dbReference type="AlphaFoldDB" id="A0A1I2MRH9"/>
<dbReference type="NCBIfam" id="TIGR02428">
    <property type="entry name" value="pcaJ_scoB_fam"/>
    <property type="match status" value="1"/>
</dbReference>
<keyword evidence="4" id="KW-1185">Reference proteome</keyword>
<accession>A0A1I2MRH9</accession>